<dbReference type="OMA" id="IWRQEGY"/>
<reference evidence="2" key="2">
    <citation type="submission" date="2018-04" db="EMBL/GenBank/DDBJ databases">
        <title>OnivRS2 (Oryza nivara Reference Sequence Version 2).</title>
        <authorList>
            <person name="Zhang J."/>
            <person name="Kudrna D."/>
            <person name="Lee S."/>
            <person name="Talag J."/>
            <person name="Rajasekar S."/>
            <person name="Welchert J."/>
            <person name="Hsing Y.-I."/>
            <person name="Wing R.A."/>
        </authorList>
    </citation>
    <scope>NUCLEOTIDE SEQUENCE [LARGE SCALE GENOMIC DNA]</scope>
    <source>
        <strain evidence="2">SL10</strain>
    </source>
</reference>
<evidence type="ECO:0000313" key="3">
    <source>
        <dbReference type="Proteomes" id="UP000006591"/>
    </source>
</evidence>
<dbReference type="AlphaFoldDB" id="A0A0E0GXV7"/>
<feature type="region of interest" description="Disordered" evidence="1">
    <location>
        <begin position="31"/>
        <end position="81"/>
    </location>
</feature>
<accession>A0A0E0GXV7</accession>
<keyword evidence="3" id="KW-1185">Reference proteome</keyword>
<organism evidence="2">
    <name type="scientific">Oryza nivara</name>
    <name type="common">Indian wild rice</name>
    <name type="synonym">Oryza sativa f. spontanea</name>
    <dbReference type="NCBI Taxonomy" id="4536"/>
    <lineage>
        <taxon>Eukaryota</taxon>
        <taxon>Viridiplantae</taxon>
        <taxon>Streptophyta</taxon>
        <taxon>Embryophyta</taxon>
        <taxon>Tracheophyta</taxon>
        <taxon>Spermatophyta</taxon>
        <taxon>Magnoliopsida</taxon>
        <taxon>Liliopsida</taxon>
        <taxon>Poales</taxon>
        <taxon>Poaceae</taxon>
        <taxon>BOP clade</taxon>
        <taxon>Oryzoideae</taxon>
        <taxon>Oryzeae</taxon>
        <taxon>Oryzinae</taxon>
        <taxon>Oryza</taxon>
    </lineage>
</organism>
<dbReference type="Gramene" id="ONIVA04G02660.1">
    <property type="protein sequence ID" value="ONIVA04G02660.1"/>
    <property type="gene ID" value="ONIVA04G02660"/>
</dbReference>
<evidence type="ECO:0000256" key="1">
    <source>
        <dbReference type="SAM" id="MobiDB-lite"/>
    </source>
</evidence>
<feature type="compositionally biased region" description="Low complexity" evidence="1">
    <location>
        <begin position="44"/>
        <end position="54"/>
    </location>
</feature>
<feature type="compositionally biased region" description="Basic and acidic residues" evidence="1">
    <location>
        <begin position="55"/>
        <end position="70"/>
    </location>
</feature>
<sequence>MGERGLASNGSEIVRGWRRWIWRQEGYGGRRPVKELGRRHRSEPGGSRSGGPEQPGDRIWHPPPRGDHRRPPPILSDEEDPFEISRIRQGREGGAVARGWPMTGGEASVALMAGRRREVPAEVEV</sequence>
<dbReference type="HOGENOM" id="CLU_1996293_0_0_1"/>
<reference evidence="2" key="1">
    <citation type="submission" date="2015-04" db="UniProtKB">
        <authorList>
            <consortium name="EnsemblPlants"/>
        </authorList>
    </citation>
    <scope>IDENTIFICATION</scope>
    <source>
        <strain evidence="2">SL10</strain>
    </source>
</reference>
<protein>
    <submittedName>
        <fullName evidence="2">Uncharacterized protein</fullName>
    </submittedName>
</protein>
<proteinExistence type="predicted"/>
<dbReference type="Proteomes" id="UP000006591">
    <property type="component" value="Chromosome 4"/>
</dbReference>
<evidence type="ECO:0000313" key="2">
    <source>
        <dbReference type="EnsemblPlants" id="ONIVA04G02660.1"/>
    </source>
</evidence>
<dbReference type="EnsemblPlants" id="ONIVA04G02660.1">
    <property type="protein sequence ID" value="ONIVA04G02660.1"/>
    <property type="gene ID" value="ONIVA04G02660"/>
</dbReference>
<name>A0A0E0GXV7_ORYNI</name>